<evidence type="ECO:0000256" key="5">
    <source>
        <dbReference type="ARBA" id="ARBA00022839"/>
    </source>
</evidence>
<dbReference type="Pfam" id="PF18334">
    <property type="entry name" value="XRN1_D2_D3"/>
    <property type="match status" value="1"/>
</dbReference>
<dbReference type="Pfam" id="PF18129">
    <property type="entry name" value="SH3_12"/>
    <property type="match status" value="1"/>
</dbReference>
<dbReference type="FunFam" id="3.40.50.12390:FF:000002">
    <property type="entry name" value="5'-3' exoribonuclease 1"/>
    <property type="match status" value="1"/>
</dbReference>
<evidence type="ECO:0000313" key="14">
    <source>
        <dbReference type="Proteomes" id="UP000030854"/>
    </source>
</evidence>
<reference evidence="13 14" key="1">
    <citation type="journal article" date="2014" name="BMC Genomics">
        <title>Adaptive genomic structural variation in the grape powdery mildew pathogen, Erysiphe necator.</title>
        <authorList>
            <person name="Jones L."/>
            <person name="Riaz S."/>
            <person name="Morales-Cruz A."/>
            <person name="Amrine K.C."/>
            <person name="McGuire B."/>
            <person name="Gubler W.D."/>
            <person name="Walker M.A."/>
            <person name="Cantu D."/>
        </authorList>
    </citation>
    <scope>NUCLEOTIDE SEQUENCE [LARGE SCALE GENOMIC DNA]</scope>
    <source>
        <strain evidence="14">c</strain>
    </source>
</reference>
<dbReference type="InterPro" id="IPR041385">
    <property type="entry name" value="SH3_12"/>
</dbReference>
<comment type="function">
    <text evidence="6">Multifunctional protein that exhibits several independent functions at different levels of the cellular processes. 5'-3' exonuclease component of the nonsense-mediated mRNA decay (NMD) which is a highly conserved mRNA degradation pathway, an RNA surveillance system whose role is to identify and rid cells of mRNA with premature termination codons and thus prevents accumulation of potentially harmful truncated proteins.</text>
</comment>
<comment type="similarity">
    <text evidence="1">Belongs to the 5'-3' exonuclease family. XRN2/RAT1 subfamily.</text>
</comment>
<dbReference type="PANTHER" id="PTHR12341:SF7">
    <property type="entry name" value="5'-3' EXORIBONUCLEASE 1"/>
    <property type="match status" value="1"/>
</dbReference>
<evidence type="ECO:0000256" key="7">
    <source>
        <dbReference type="SAM" id="MobiDB-lite"/>
    </source>
</evidence>
<feature type="domain" description="Xrn1 helical" evidence="9">
    <location>
        <begin position="275"/>
        <end position="672"/>
    </location>
</feature>
<protein>
    <recommendedName>
        <fullName evidence="6">5'-3' exoribonuclease 1</fullName>
        <ecNumber evidence="6">3.1.13.-</ecNumber>
    </recommendedName>
</protein>
<dbReference type="STRING" id="52586.A0A0B1P181"/>
<keyword evidence="6" id="KW-0866">Nonsense-mediated mRNA decay</keyword>
<feature type="domain" description="5'-3' exoribonuclease 1 SH3-like" evidence="10">
    <location>
        <begin position="1148"/>
        <end position="1218"/>
    </location>
</feature>
<keyword evidence="6" id="KW-0963">Cytoplasm</keyword>
<dbReference type="GO" id="GO:0016075">
    <property type="term" value="P:rRNA catabolic process"/>
    <property type="evidence" value="ECO:0007669"/>
    <property type="project" value="TreeGrafter"/>
</dbReference>
<comment type="caution">
    <text evidence="13">The sequence shown here is derived from an EMBL/GenBank/DDBJ whole genome shotgun (WGS) entry which is preliminary data.</text>
</comment>
<dbReference type="InterPro" id="IPR040992">
    <property type="entry name" value="XRN1_D1"/>
</dbReference>
<keyword evidence="5 6" id="KW-0269">Exonuclease</keyword>
<dbReference type="InterPro" id="IPR027073">
    <property type="entry name" value="5_3_exoribonuclease"/>
</dbReference>
<dbReference type="EC" id="3.1.13.-" evidence="6"/>
<dbReference type="InterPro" id="IPR014722">
    <property type="entry name" value="Rib_uL2_dom2"/>
</dbReference>
<dbReference type="Gene3D" id="2.30.30.750">
    <property type="match status" value="1"/>
</dbReference>
<dbReference type="OMA" id="VASWPWF"/>
<evidence type="ECO:0000256" key="3">
    <source>
        <dbReference type="ARBA" id="ARBA00022722"/>
    </source>
</evidence>
<gene>
    <name evidence="13" type="ORF">EV44_g5884</name>
</gene>
<evidence type="ECO:0000259" key="9">
    <source>
        <dbReference type="Pfam" id="PF17846"/>
    </source>
</evidence>
<dbReference type="PANTHER" id="PTHR12341">
    <property type="entry name" value="5'-&gt;3' EXORIBONUCLEASE"/>
    <property type="match status" value="1"/>
</dbReference>
<dbReference type="PIRSF" id="PIRSF006743">
    <property type="entry name" value="Exonuclease_Xnr1"/>
    <property type="match status" value="1"/>
</dbReference>
<keyword evidence="14" id="KW-1185">Reference proteome</keyword>
<evidence type="ECO:0000259" key="12">
    <source>
        <dbReference type="Pfam" id="PF18334"/>
    </source>
</evidence>
<name>A0A0B1P181_UNCNE</name>
<keyword evidence="3 6" id="KW-0540">Nuclease</keyword>
<dbReference type="InterPro" id="IPR047008">
    <property type="entry name" value="XRN1_SH3_sf"/>
</dbReference>
<feature type="region of interest" description="Disordered" evidence="7">
    <location>
        <begin position="1360"/>
        <end position="1392"/>
    </location>
</feature>
<keyword evidence="2" id="KW-0507">mRNA processing</keyword>
<keyword evidence="4 6" id="KW-0378">Hydrolase</keyword>
<dbReference type="EMBL" id="JNVN01002132">
    <property type="protein sequence ID" value="KHJ32372.1"/>
    <property type="molecule type" value="Genomic_DNA"/>
</dbReference>
<evidence type="ECO:0000259" key="8">
    <source>
        <dbReference type="Pfam" id="PF03159"/>
    </source>
</evidence>
<feature type="domain" description="Exoribonuclease Xrn1 D2/D3" evidence="12">
    <location>
        <begin position="906"/>
        <end position="1130"/>
    </location>
</feature>
<dbReference type="GO" id="GO:0005737">
    <property type="term" value="C:cytoplasm"/>
    <property type="evidence" value="ECO:0007669"/>
    <property type="project" value="UniProtKB-SubCell"/>
</dbReference>
<dbReference type="GO" id="GO:0000184">
    <property type="term" value="P:nuclear-transcribed mRNA catabolic process, nonsense-mediated decay"/>
    <property type="evidence" value="ECO:0007669"/>
    <property type="project" value="UniProtKB-KW"/>
</dbReference>
<dbReference type="Gene3D" id="2.170.260.40">
    <property type="match status" value="1"/>
</dbReference>
<dbReference type="Pfam" id="PF03159">
    <property type="entry name" value="XRN_N"/>
    <property type="match status" value="1"/>
</dbReference>
<sequence>MGVPKFFRWMSERYPAISQLITENRIPEFDCLYLDMNGIIHNCTHKDTDDTSFRMTEEQMFITIFNYIEHLYGKIKPKQLFFMAIDGVAPRAKMNQQRARRFRTALDVELAINKAIKEGKEIPKEQAFDSNSITPGTAFMHKLTRQLKYFISKKVSDDANWKNVKIILSGHEVPGEGEHKIMEYIRLAKAQPDYDPNVRHCLYGLDADLIMLGLLSHDPHFCLLREEVTFGRASKSKSKELEYQKFYLMHLCIVREYLELEFQELKKPGALKFDFDLENVIDDFILMAFFVGNDFLPNLPNLHINEGALALMFKIYKIILPKIDGYINEGGFINMERLAILLDELSHVEYRFFESDVADQAWFDSKLMSRRDVMLKGKSLDQVTMTSYQQENWKNIKSFLTDKSRQQIDLPLDLAAIDKSFFETLATRINLKWRSVQDEDGNRHMQLYRSSPSESDNTEIENLESEITSSIKLYDDAKIVDVSVVETKAQMDLLYEEKFRQWKDTYYQSKFEWGLSNNFELVRLCENYVQGLQWVLFYYYRGVASWAWYYQYHYSPMISDVIKGLNADLNFELGKPFHPFEQLMGVLPDRSKEIVPAVYHDLMTSSKSPIIDFYPRDFELDMNGKKMEWEAVVKIPFIDEKRLLAAMAPRNHLLSNEEKSRNKFGVTLQFFYDSSVNYTFPSSLIGIFPDIPYCHCVEKEFYLPVVEGLEYHVGLVDGVKLRDAALAGFPSLSTLPYSSALDFHGVNIFQSESRNESMIITLKDLESRANIETALMKLGQKVFVGYPYLQEGKVVKVSDEHFDYLPSNDGIAKPIQRPHNPREIEDFNKKADRIEYNYSNYLGIVIGPVKSTVHVEMLEGLTKTDEGATIKKYAVIPGMETEFATQVIVHDVINEDQRFLEQAALPIEDEFPPGTRAFFLGEFDYGRPLEIIGHDKDRTEIWLSATVAKEQDFGHQVIQDYGSKIKYTSAFAVSQMLGLNSLVLSKITSSFSVETPNSSRINLGLNLKFESKKQKVLGYTQKLDKGWEYSNKAIELLTTYMTKFPEFFVGLHRCIRASEYKTTDFYPSETADEKIKEITEWLKSIESKNFERVPLDSEQLDPEIVTAIEQAADRMLQTFPGVAYKKLRGVPRYALLKPSDAEHRLGHQSFSLGDRIVYVQDSGRVPIATRGVVVGISRTSRTALLDVVFDLTFMSGTTLGGRCTPFRGSTVPTSSVINLSNKQVIAETRIPNGRHSESNTGTRYRHNTTYPTRGGGSFNRNAVLSPPRRGTYRGAILGNNQDSNFQSSSNMSEQNRDRRPSYENQWSPITRGNLPIRGGSPRQRYQLRGGRNHTHSGNDFGWPTSDLTKNYNAVAPTIIDSTRGARGGSWGRDRAGPRFSRGRGNHHPAPVH</sequence>
<evidence type="ECO:0000259" key="11">
    <source>
        <dbReference type="Pfam" id="PF18332"/>
    </source>
</evidence>
<dbReference type="Gene3D" id="1.25.40.1050">
    <property type="match status" value="1"/>
</dbReference>
<evidence type="ECO:0000256" key="4">
    <source>
        <dbReference type="ARBA" id="ARBA00022801"/>
    </source>
</evidence>
<evidence type="ECO:0000256" key="1">
    <source>
        <dbReference type="ARBA" id="ARBA00006994"/>
    </source>
</evidence>
<dbReference type="GO" id="GO:0004534">
    <property type="term" value="F:5'-3' RNA exonuclease activity"/>
    <property type="evidence" value="ECO:0007669"/>
    <property type="project" value="TreeGrafter"/>
</dbReference>
<dbReference type="InterPro" id="IPR041106">
    <property type="entry name" value="XRN1_D2_D3"/>
</dbReference>
<dbReference type="InterPro" id="IPR016494">
    <property type="entry name" value="5_3_exoribonuclease_1"/>
</dbReference>
<comment type="subcellular location">
    <subcellularLocation>
        <location evidence="6">Cytoplasm</location>
    </subcellularLocation>
</comment>
<dbReference type="Pfam" id="PF17846">
    <property type="entry name" value="XRN_M"/>
    <property type="match status" value="1"/>
</dbReference>
<evidence type="ECO:0000256" key="2">
    <source>
        <dbReference type="ARBA" id="ARBA00022664"/>
    </source>
</evidence>
<evidence type="ECO:0000256" key="6">
    <source>
        <dbReference type="PIRNR" id="PIRNR006743"/>
    </source>
</evidence>
<dbReference type="Gene3D" id="2.30.30.30">
    <property type="match status" value="1"/>
</dbReference>
<feature type="compositionally biased region" description="Polar residues" evidence="7">
    <location>
        <begin position="1238"/>
        <end position="1251"/>
    </location>
</feature>
<dbReference type="HOGENOM" id="CLU_001581_1_2_1"/>
<dbReference type="CDD" id="cd18673">
    <property type="entry name" value="PIN_XRN1-2-like"/>
    <property type="match status" value="1"/>
</dbReference>
<dbReference type="GO" id="GO:0006397">
    <property type="term" value="P:mRNA processing"/>
    <property type="evidence" value="ECO:0007669"/>
    <property type="project" value="UniProtKB-KW"/>
</dbReference>
<dbReference type="InterPro" id="IPR041412">
    <property type="entry name" value="Xrn1_helical"/>
</dbReference>
<dbReference type="Proteomes" id="UP000030854">
    <property type="component" value="Unassembled WGS sequence"/>
</dbReference>
<feature type="compositionally biased region" description="Low complexity" evidence="7">
    <location>
        <begin position="1279"/>
        <end position="1293"/>
    </location>
</feature>
<evidence type="ECO:0000313" key="13">
    <source>
        <dbReference type="EMBL" id="KHJ32372.1"/>
    </source>
</evidence>
<organism evidence="13 14">
    <name type="scientific">Uncinula necator</name>
    <name type="common">Grape powdery mildew</name>
    <dbReference type="NCBI Taxonomy" id="52586"/>
    <lineage>
        <taxon>Eukaryota</taxon>
        <taxon>Fungi</taxon>
        <taxon>Dikarya</taxon>
        <taxon>Ascomycota</taxon>
        <taxon>Pezizomycotina</taxon>
        <taxon>Leotiomycetes</taxon>
        <taxon>Erysiphales</taxon>
        <taxon>Erysiphaceae</taxon>
        <taxon>Erysiphe</taxon>
    </lineage>
</organism>
<keyword evidence="6" id="KW-0694">RNA-binding</keyword>
<dbReference type="Pfam" id="PF18332">
    <property type="entry name" value="XRN1_D1"/>
    <property type="match status" value="1"/>
</dbReference>
<accession>A0A0B1P181</accession>
<proteinExistence type="inferred from homology"/>
<feature type="domain" description="5'-3' exoribonuclease 1 D1" evidence="11">
    <location>
        <begin position="714"/>
        <end position="902"/>
    </location>
</feature>
<dbReference type="InterPro" id="IPR047007">
    <property type="entry name" value="XRN1_D1_sf"/>
</dbReference>
<dbReference type="FunFam" id="1.25.40.1050:FF:000002">
    <property type="entry name" value="5'-3' exoribonuclease"/>
    <property type="match status" value="1"/>
</dbReference>
<dbReference type="Gene3D" id="3.40.50.12390">
    <property type="match status" value="2"/>
</dbReference>
<dbReference type="GO" id="GO:0003723">
    <property type="term" value="F:RNA binding"/>
    <property type="evidence" value="ECO:0007669"/>
    <property type="project" value="UniProtKB-KW"/>
</dbReference>
<dbReference type="GO" id="GO:0005634">
    <property type="term" value="C:nucleus"/>
    <property type="evidence" value="ECO:0007669"/>
    <property type="project" value="TreeGrafter"/>
</dbReference>
<dbReference type="InterPro" id="IPR004859">
    <property type="entry name" value="Xrn1_N"/>
</dbReference>
<feature type="region of interest" description="Disordered" evidence="7">
    <location>
        <begin position="1232"/>
        <end position="1341"/>
    </location>
</feature>
<feature type="domain" description="Xrn1 N-terminal" evidence="8">
    <location>
        <begin position="1"/>
        <end position="227"/>
    </location>
</feature>
<evidence type="ECO:0000259" key="10">
    <source>
        <dbReference type="Pfam" id="PF18129"/>
    </source>
</evidence>